<evidence type="ECO:0000256" key="7">
    <source>
        <dbReference type="RuleBase" id="RU049441"/>
    </source>
</evidence>
<reference evidence="9 10" key="1">
    <citation type="journal article" date="2011" name="Proc. Natl. Acad. Sci. U.S.A.">
        <title>Evolutionary erosion of yeast sex chromosomes by mating-type switching accidents.</title>
        <authorList>
            <person name="Gordon J.L."/>
            <person name="Armisen D."/>
            <person name="Proux-Wera E."/>
            <person name="Oheigeartaigh S.S."/>
            <person name="Byrne K.P."/>
            <person name="Wolfe K.H."/>
        </authorList>
    </citation>
    <scope>NUCLEOTIDE SEQUENCE [LARGE SCALE GENOMIC DNA]</scope>
    <source>
        <strain evidence="10">ATCC 10662 / CBS 1146 / NBRC 0425 / NCYC 2629 / NRRL Y-866</strain>
    </source>
</reference>
<keyword evidence="5 7" id="KW-0346">Stress response</keyword>
<feature type="region of interest" description="Disordered" evidence="8">
    <location>
        <begin position="1038"/>
        <end position="1095"/>
    </location>
</feature>
<evidence type="ECO:0000256" key="1">
    <source>
        <dbReference type="ARBA" id="ARBA00004496"/>
    </source>
</evidence>
<feature type="compositionally biased region" description="Acidic residues" evidence="8">
    <location>
        <begin position="481"/>
        <end position="543"/>
    </location>
</feature>
<dbReference type="Pfam" id="PF13945">
    <property type="entry name" value="NST1"/>
    <property type="match status" value="1"/>
</dbReference>
<dbReference type="eggNOG" id="ENOG502QSSK">
    <property type="taxonomic scope" value="Eukaryota"/>
</dbReference>
<gene>
    <name evidence="9" type="primary">TDEL0C04640</name>
    <name evidence="9" type="ORF">TDEL_0C04640</name>
</gene>
<dbReference type="InParanoid" id="G8ZS61"/>
<keyword evidence="6 7" id="KW-0175">Coiled coil</keyword>
<feature type="region of interest" description="Disordered" evidence="8">
    <location>
        <begin position="474"/>
        <end position="608"/>
    </location>
</feature>
<feature type="region of interest" description="Disordered" evidence="8">
    <location>
        <begin position="1"/>
        <end position="51"/>
    </location>
</feature>
<feature type="compositionally biased region" description="Polar residues" evidence="8">
    <location>
        <begin position="1043"/>
        <end position="1084"/>
    </location>
</feature>
<evidence type="ECO:0000313" key="9">
    <source>
        <dbReference type="EMBL" id="CCE91353.1"/>
    </source>
</evidence>
<organism evidence="9 10">
    <name type="scientific">Torulaspora delbrueckii</name>
    <name type="common">Yeast</name>
    <name type="synonym">Candida colliculosa</name>
    <dbReference type="NCBI Taxonomy" id="4950"/>
    <lineage>
        <taxon>Eukaryota</taxon>
        <taxon>Fungi</taxon>
        <taxon>Dikarya</taxon>
        <taxon>Ascomycota</taxon>
        <taxon>Saccharomycotina</taxon>
        <taxon>Saccharomycetes</taxon>
        <taxon>Saccharomycetales</taxon>
        <taxon>Saccharomycetaceae</taxon>
        <taxon>Torulaspora</taxon>
    </lineage>
</organism>
<evidence type="ECO:0000256" key="4">
    <source>
        <dbReference type="ARBA" id="ARBA00022490"/>
    </source>
</evidence>
<feature type="region of interest" description="Disordered" evidence="8">
    <location>
        <begin position="658"/>
        <end position="786"/>
    </location>
</feature>
<evidence type="ECO:0000256" key="6">
    <source>
        <dbReference type="ARBA" id="ARBA00023054"/>
    </source>
</evidence>
<dbReference type="CDD" id="cd22265">
    <property type="entry name" value="UDM1_RNF168"/>
    <property type="match status" value="1"/>
</dbReference>
<dbReference type="EMBL" id="HE616744">
    <property type="protein sequence ID" value="CCE91353.1"/>
    <property type="molecule type" value="Genomic_DNA"/>
</dbReference>
<dbReference type="InterPro" id="IPR025279">
    <property type="entry name" value="NST1"/>
</dbReference>
<dbReference type="GO" id="GO:0017148">
    <property type="term" value="P:negative regulation of translation"/>
    <property type="evidence" value="ECO:0007669"/>
    <property type="project" value="EnsemblFungi"/>
</dbReference>
<keyword evidence="4 7" id="KW-0963">Cytoplasm</keyword>
<accession>G8ZS61</accession>
<dbReference type="HOGENOM" id="CLU_267374_0_0_1"/>
<dbReference type="FunCoup" id="G8ZS61">
    <property type="interactions" value="32"/>
</dbReference>
<dbReference type="OrthoDB" id="21629at2759"/>
<comment type="function">
    <text evidence="7">May act as a negative regulator of salt tolerance.</text>
</comment>
<evidence type="ECO:0000313" key="10">
    <source>
        <dbReference type="Proteomes" id="UP000005627"/>
    </source>
</evidence>
<feature type="compositionally biased region" description="Basic and acidic residues" evidence="8">
    <location>
        <begin position="263"/>
        <end position="275"/>
    </location>
</feature>
<dbReference type="GO" id="GO:0009651">
    <property type="term" value="P:response to salt stress"/>
    <property type="evidence" value="ECO:0007669"/>
    <property type="project" value="EnsemblFungi"/>
</dbReference>
<feature type="compositionally biased region" description="Basic residues" evidence="8">
    <location>
        <begin position="1"/>
        <end position="20"/>
    </location>
</feature>
<sequence>MPPNSKKGKKKSKSKQHTKKGTSSEIQAKLYDEANDYPTSRVIKRAPNGDVIVESLPTDEELDEDQKNSQSMESPMAFTLDSHWESLEPEEKKSILRIEKDEVFDVIQNYQNSHNCNCSVCGRRHMAMDQEMERIYNTLYDLDRERDPEINPIKFHLSIIKELQNSKVQHQQDVASCGVNGGNNDDDQPVSEPGNIRDDVVKYFLSSNAVDSLKEEVMHFKQNKQQQQILSGHGEGVENDEPPTTPVEQTVDPNIIRTPSISDDLHNKPVQEGESRGMPADNEELQAKYLKFAKTFVSSHPKIAKEYVSRMMMYPDMRALTDDLMNNNGQGFVKAIESFVAQKQGQLPDPVGAENSFDGFVEAANIKGQSLGDAKEFTTMLHNGKPLTPEEYANLQRHVADRMTNSYDAQRKEFKEVSQLERELFTRFMFGEDRKRFGDLIMQSFREKFDDQYSNAAIGASLAAAAATTVSPIEMPGHDEINEDYDFDHGENDEDEEELDSNEYDESYDDYSDYGDEDEIEQGDEEDEIRSDLDEENDDDEEPASERSHRYCAHDARVDQQHTCHEHKSHVQDNGIPHGQQNGHYHPHHEHDEDFHDENDKYESSLDEADRLEEGRKLIQIAITKLLQGRIMESYHEKQAENNRLKLLQELEAEELKKKAKEEKKHKKREKEKEKKKAQQIAKEEEKRRKEEEAEMMKKEAEEREKQRREAQRKKVEEVKRKKDEERRRKLEEQRRREEEQERHRKIKEEQKRKRDEERRLKDEERKRLEEGKRQKEEELKLQEQLKLKADEEKRLQEERATENQTKMHLDQAVDRNIDGPSSQKPLFTSLQYSTPSPNMPYGNNVQPMPSYRSNNVNDDILNMVSSATASKPVASSSGLQTLLDVGPGIPHDAGSQPLVSNGAQLFGPSSLMPTGNYPGEEMSYNNMPCMMPPVSSSRNSASSGLGSQNFGLSSWNSYGSNPNLMKGFHQAPLDLQREQRQHSVSAFGTNNTQPANEEYLAEEMNNIANMLSSAGLQDPSTTSRAGSFGQLPLWGSQRDRSSISIPNSLAPRNTGLNIDANPSSEAVSTSEAPITGSTAQHSSIWDEGSKDTIPTIAGEVTPMANKSRSATFSSSIWGPTHMSFLDEASDVSNTPTAQTNVENKRIDREQENKDSVFVDSIYKTYLAFTPPGSQDYVPTNTIHQNSLCCTLDYPSFISYLLSMHTSHNCDLLTSPAGSITHVRMSGPQNEKAQSSSRDRTDSMMSGAYFNQPETSMPPQLNETNSALGNGPAFGPQYFNLPHSMNHSSLTSNIWG</sequence>
<keyword evidence="10" id="KW-1185">Reference proteome</keyword>
<dbReference type="GO" id="GO:0000932">
    <property type="term" value="C:P-body"/>
    <property type="evidence" value="ECO:0007669"/>
    <property type="project" value="EnsemblFungi"/>
</dbReference>
<dbReference type="Proteomes" id="UP000005627">
    <property type="component" value="Chromosome 3"/>
</dbReference>
<dbReference type="KEGG" id="tdl:TDEL_0C04640"/>
<evidence type="ECO:0000256" key="2">
    <source>
        <dbReference type="ARBA" id="ARBA00007112"/>
    </source>
</evidence>
<feature type="compositionally biased region" description="Basic and acidic residues" evidence="8">
    <location>
        <begin position="671"/>
        <end position="786"/>
    </location>
</feature>
<dbReference type="RefSeq" id="XP_003680564.1">
    <property type="nucleotide sequence ID" value="XM_003680516.1"/>
</dbReference>
<comment type="subcellular location">
    <subcellularLocation>
        <location evidence="1 7">Cytoplasm</location>
    </subcellularLocation>
</comment>
<evidence type="ECO:0000256" key="5">
    <source>
        <dbReference type="ARBA" id="ARBA00023016"/>
    </source>
</evidence>
<feature type="compositionally biased region" description="Basic and acidic residues" evidence="8">
    <location>
        <begin position="544"/>
        <end position="571"/>
    </location>
</feature>
<evidence type="ECO:0000256" key="3">
    <source>
        <dbReference type="ARBA" id="ARBA00020733"/>
    </source>
</evidence>
<feature type="compositionally biased region" description="Polar residues" evidence="8">
    <location>
        <begin position="246"/>
        <end position="261"/>
    </location>
</feature>
<comment type="similarity">
    <text evidence="2 7">Belongs to the NST1 family.</text>
</comment>
<feature type="region of interest" description="Disordered" evidence="8">
    <location>
        <begin position="1225"/>
        <end position="1246"/>
    </location>
</feature>
<name>G8ZS61_TORDE</name>
<proteinExistence type="inferred from homology"/>
<feature type="region of interest" description="Disordered" evidence="8">
    <location>
        <begin position="231"/>
        <end position="278"/>
    </location>
</feature>
<evidence type="ECO:0000256" key="8">
    <source>
        <dbReference type="SAM" id="MobiDB-lite"/>
    </source>
</evidence>
<feature type="compositionally biased region" description="Basic and acidic residues" evidence="8">
    <location>
        <begin position="589"/>
        <end position="608"/>
    </location>
</feature>
<protein>
    <recommendedName>
        <fullName evidence="3 7">Stress response protein NST1</fullName>
    </recommendedName>
</protein>
<dbReference type="GeneID" id="11500688"/>